<sequence length="131" mass="14797">MERSTSRSTYFFFPNYEDHFPEDGSPPGGPNKREESIPFPDSPTYDAKFTRPVPFARFKHPSSPPGDLSGNREAETNLILRYLYEATQGSSLNQLSDDFSKPSASSLSSSFPNHSTRLPLVTYLKKIWRSS</sequence>
<reference evidence="2" key="2">
    <citation type="submission" date="2016-05" db="EMBL/GenBank/DDBJ databases">
        <title>Comparative analysis highlights variable genome content of wheat rusts and divergence of the mating loci.</title>
        <authorList>
            <person name="Cuomo C.A."/>
            <person name="Bakkeren G."/>
            <person name="Szabo L."/>
            <person name="Khalil H."/>
            <person name="Joly D."/>
            <person name="Goldberg J."/>
            <person name="Young S."/>
            <person name="Zeng Q."/>
            <person name="Fellers J."/>
        </authorList>
    </citation>
    <scope>NUCLEOTIDE SEQUENCE [LARGE SCALE GENOMIC DNA]</scope>
    <source>
        <strain evidence="2">1-1 BBBD Race 1</strain>
    </source>
</reference>
<evidence type="ECO:0000313" key="4">
    <source>
        <dbReference type="Proteomes" id="UP000005240"/>
    </source>
</evidence>
<proteinExistence type="predicted"/>
<dbReference type="Proteomes" id="UP000005240">
    <property type="component" value="Unassembled WGS sequence"/>
</dbReference>
<dbReference type="VEuPathDB" id="FungiDB:PTTG_01532"/>
<reference evidence="3 4" key="3">
    <citation type="journal article" date="2017" name="G3 (Bethesda)">
        <title>Comparative analysis highlights variable genome content of wheat rusts and divergence of the mating loci.</title>
        <authorList>
            <person name="Cuomo C.A."/>
            <person name="Bakkeren G."/>
            <person name="Khalil H.B."/>
            <person name="Panwar V."/>
            <person name="Joly D."/>
            <person name="Linning R."/>
            <person name="Sakthikumar S."/>
            <person name="Song X."/>
            <person name="Adiconis X."/>
            <person name="Fan L."/>
            <person name="Goldberg J.M."/>
            <person name="Levin J.Z."/>
            <person name="Young S."/>
            <person name="Zeng Q."/>
            <person name="Anikster Y."/>
            <person name="Bruce M."/>
            <person name="Wang M."/>
            <person name="Yin C."/>
            <person name="McCallum B."/>
            <person name="Szabo L.J."/>
            <person name="Hulbert S."/>
            <person name="Chen X."/>
            <person name="Fellers J.P."/>
        </authorList>
    </citation>
    <scope>NUCLEOTIDE SEQUENCE</scope>
    <source>
        <strain evidence="3">isolate 1-1 / race 1 (BBBD)</strain>
        <strain evidence="4">Isolate 1-1 / race 1 (BBBD)</strain>
    </source>
</reference>
<protein>
    <submittedName>
        <fullName evidence="2 3">Uncharacterized protein</fullName>
    </submittedName>
</protein>
<dbReference type="AlphaFoldDB" id="A0A0C4EL98"/>
<keyword evidence="4" id="KW-1185">Reference proteome</keyword>
<dbReference type="EnsemblFungi" id="PTTG_01532-t43_2">
    <property type="protein sequence ID" value="PTTG_01532-t43_2-p1"/>
    <property type="gene ID" value="PTTG_01532"/>
</dbReference>
<evidence type="ECO:0000313" key="3">
    <source>
        <dbReference type="EnsemblFungi" id="PTTG_01532-t43_1-p1"/>
    </source>
</evidence>
<name>A0A0C4EL98_PUCT1</name>
<dbReference type="OrthoDB" id="2497859at2759"/>
<organism evidence="2">
    <name type="scientific">Puccinia triticina (isolate 1-1 / race 1 (BBBD))</name>
    <name type="common">Brown leaf rust fungus</name>
    <dbReference type="NCBI Taxonomy" id="630390"/>
    <lineage>
        <taxon>Eukaryota</taxon>
        <taxon>Fungi</taxon>
        <taxon>Dikarya</taxon>
        <taxon>Basidiomycota</taxon>
        <taxon>Pucciniomycotina</taxon>
        <taxon>Pucciniomycetes</taxon>
        <taxon>Pucciniales</taxon>
        <taxon>Pucciniaceae</taxon>
        <taxon>Puccinia</taxon>
    </lineage>
</organism>
<dbReference type="EMBL" id="ADAS02000001">
    <property type="protein sequence ID" value="OAW00197.1"/>
    <property type="molecule type" value="Genomic_DNA"/>
</dbReference>
<evidence type="ECO:0000256" key="1">
    <source>
        <dbReference type="SAM" id="MobiDB-lite"/>
    </source>
</evidence>
<reference evidence="3" key="4">
    <citation type="submission" date="2025-05" db="UniProtKB">
        <authorList>
            <consortium name="EnsemblFungi"/>
        </authorList>
    </citation>
    <scope>IDENTIFICATION</scope>
    <source>
        <strain evidence="3">isolate 1-1 / race 1 (BBBD)</strain>
    </source>
</reference>
<gene>
    <name evidence="2" type="ORF">PTTG_01532</name>
</gene>
<evidence type="ECO:0000313" key="2">
    <source>
        <dbReference type="EMBL" id="OAW00197.1"/>
    </source>
</evidence>
<dbReference type="EMBL" id="ADAS02000001">
    <property type="protein sequence ID" value="OAW00198.1"/>
    <property type="molecule type" value="Genomic_DNA"/>
</dbReference>
<reference evidence="2" key="1">
    <citation type="submission" date="2009-11" db="EMBL/GenBank/DDBJ databases">
        <authorList>
            <consortium name="The Broad Institute Genome Sequencing Platform"/>
            <person name="Ward D."/>
            <person name="Feldgarden M."/>
            <person name="Earl A."/>
            <person name="Young S.K."/>
            <person name="Zeng Q."/>
            <person name="Koehrsen M."/>
            <person name="Alvarado L."/>
            <person name="Berlin A."/>
            <person name="Bochicchio J."/>
            <person name="Borenstein D."/>
            <person name="Chapman S.B."/>
            <person name="Chen Z."/>
            <person name="Engels R."/>
            <person name="Freedman E."/>
            <person name="Gellesch M."/>
            <person name="Goldberg J."/>
            <person name="Griggs A."/>
            <person name="Gujja S."/>
            <person name="Heilman E."/>
            <person name="Heiman D."/>
            <person name="Hepburn T."/>
            <person name="Howarth C."/>
            <person name="Jen D."/>
            <person name="Larson L."/>
            <person name="Lewis B."/>
            <person name="Mehta T."/>
            <person name="Park D."/>
            <person name="Pearson M."/>
            <person name="Roberts A."/>
            <person name="Saif S."/>
            <person name="Shea T."/>
            <person name="Shenoy N."/>
            <person name="Sisk P."/>
            <person name="Stolte C."/>
            <person name="Sykes S."/>
            <person name="Thomson T."/>
            <person name="Walk T."/>
            <person name="White J."/>
            <person name="Yandava C."/>
            <person name="Izard J."/>
            <person name="Baranova O.V."/>
            <person name="Blanton J.M."/>
            <person name="Tanner A.C."/>
            <person name="Dewhirst F.E."/>
            <person name="Haas B."/>
            <person name="Nusbaum C."/>
            <person name="Birren B."/>
        </authorList>
    </citation>
    <scope>NUCLEOTIDE SEQUENCE [LARGE SCALE GENOMIC DNA]</scope>
    <source>
        <strain evidence="2">1-1 BBBD Race 1</strain>
    </source>
</reference>
<feature type="region of interest" description="Disordered" evidence="1">
    <location>
        <begin position="1"/>
        <end position="45"/>
    </location>
</feature>
<dbReference type="EnsemblFungi" id="PTTG_01532-t43_1">
    <property type="protein sequence ID" value="PTTG_01532-t43_1-p1"/>
    <property type="gene ID" value="PTTG_01532"/>
</dbReference>
<accession>A0A0C4EL98</accession>
<dbReference type="OMA" id="FARFKHP"/>